<dbReference type="Proteomes" id="UP000463337">
    <property type="component" value="Unassembled WGS sequence"/>
</dbReference>
<proteinExistence type="predicted"/>
<organism evidence="1 2">
    <name type="scientific">Parabacteroides distasonis</name>
    <dbReference type="NCBI Taxonomy" id="823"/>
    <lineage>
        <taxon>Bacteria</taxon>
        <taxon>Pseudomonadati</taxon>
        <taxon>Bacteroidota</taxon>
        <taxon>Bacteroidia</taxon>
        <taxon>Bacteroidales</taxon>
        <taxon>Tannerellaceae</taxon>
        <taxon>Parabacteroides</taxon>
    </lineage>
</organism>
<dbReference type="RefSeq" id="WP_151877631.1">
    <property type="nucleotide sequence ID" value="NZ_WKLT01000035.1"/>
</dbReference>
<dbReference type="InterPro" id="IPR006429">
    <property type="entry name" value="Phage_lambda_portal"/>
</dbReference>
<evidence type="ECO:0000313" key="1">
    <source>
        <dbReference type="EMBL" id="MRY60471.1"/>
    </source>
</evidence>
<gene>
    <name evidence="1" type="ORF">GKD59_21720</name>
</gene>
<dbReference type="GO" id="GO:0019068">
    <property type="term" value="P:virion assembly"/>
    <property type="evidence" value="ECO:0007669"/>
    <property type="project" value="InterPro"/>
</dbReference>
<accession>A0A7K0GNI4</accession>
<sequence>MNMTPSGYQPLASGLLVPVGASAYEGASGGHRWQDIGDYGPDTAVASGIQTLRARSHHNVRNNPWATNAVATWVAAAVGNGLTPRWRVKEQELRQELQELWGDWVNEADFDEVQSFYGLQALVVRTVINSGEAFVIKKPRPLSEGLSVPLQLQIIEPDMLASDIPDEALPSGGYVKGGIRFSKGGKRKAYCFYRNHPAESSLIGDPVDTVWIKAEHVLHVYRVDRPGQTHGAPWVSSCLLRLNELDQYEDAELVRKKTAALFAAFIQEATADSTGGPTIGQPKRSKGGKRITGLNPGTLQYLQPGQEVKFSNPADVGTTYEPWLRYQLLSIAKGYGITYEMLTGDLRGVNYSSIRAGLLEFRRLCQQVQHHMIIHQFCRPVGRWFMDFAVASGAVVIPDYLQRRRYYNRVSWRTPRWEEVDPLKKHLADLGDVRAGFAPISDKQAERGYDMEELFDMISDANQLIDEYDLRLDSDPRYVNGSGAEQKSVMEAALNNE</sequence>
<dbReference type="EMBL" id="WKLT01000035">
    <property type="protein sequence ID" value="MRY60471.1"/>
    <property type="molecule type" value="Genomic_DNA"/>
</dbReference>
<dbReference type="NCBIfam" id="TIGR01539">
    <property type="entry name" value="portal_lambda"/>
    <property type="match status" value="1"/>
</dbReference>
<name>A0A7K0GNI4_PARDI</name>
<comment type="caution">
    <text evidence="1">The sequence shown here is derived from an EMBL/GenBank/DDBJ whole genome shotgun (WGS) entry which is preliminary data.</text>
</comment>
<protein>
    <submittedName>
        <fullName evidence="1">Phage portal protein</fullName>
    </submittedName>
</protein>
<reference evidence="1 2" key="1">
    <citation type="journal article" date="2019" name="Nat. Med.">
        <title>A library of human gut bacterial isolates paired with longitudinal multiomics data enables mechanistic microbiome research.</title>
        <authorList>
            <person name="Poyet M."/>
            <person name="Groussin M."/>
            <person name="Gibbons S.M."/>
            <person name="Avila-Pacheco J."/>
            <person name="Jiang X."/>
            <person name="Kearney S.M."/>
            <person name="Perrotta A.R."/>
            <person name="Berdy B."/>
            <person name="Zhao S."/>
            <person name="Lieberman T.D."/>
            <person name="Swanson P.K."/>
            <person name="Smith M."/>
            <person name="Roesemann S."/>
            <person name="Alexander J.E."/>
            <person name="Rich S.A."/>
            <person name="Livny J."/>
            <person name="Vlamakis H."/>
            <person name="Clish C."/>
            <person name="Bullock K."/>
            <person name="Deik A."/>
            <person name="Scott J."/>
            <person name="Pierce K.A."/>
            <person name="Xavier R.J."/>
            <person name="Alm E.J."/>
        </authorList>
    </citation>
    <scope>NUCLEOTIDE SEQUENCE [LARGE SCALE GENOMIC DNA]</scope>
    <source>
        <strain evidence="1 2">BIOML-A41</strain>
    </source>
</reference>
<dbReference type="GO" id="GO:0005198">
    <property type="term" value="F:structural molecule activity"/>
    <property type="evidence" value="ECO:0007669"/>
    <property type="project" value="InterPro"/>
</dbReference>
<dbReference type="Pfam" id="PF05136">
    <property type="entry name" value="Phage_portal_2"/>
    <property type="match status" value="1"/>
</dbReference>
<dbReference type="AlphaFoldDB" id="A0A7K0GNI4"/>
<evidence type="ECO:0000313" key="2">
    <source>
        <dbReference type="Proteomes" id="UP000463337"/>
    </source>
</evidence>